<dbReference type="GO" id="GO:0032545">
    <property type="term" value="C:CURI complex"/>
    <property type="evidence" value="ECO:0007669"/>
    <property type="project" value="TreeGrafter"/>
</dbReference>
<keyword evidence="2" id="KW-0175">Coiled coil</keyword>
<dbReference type="CDD" id="cd12294">
    <property type="entry name" value="RRM_Rrp7A"/>
    <property type="match status" value="1"/>
</dbReference>
<dbReference type="InterPro" id="IPR035979">
    <property type="entry name" value="RBD_domain_sf"/>
</dbReference>
<dbReference type="CDD" id="cd12951">
    <property type="entry name" value="RRP7_Rrp7A"/>
    <property type="match status" value="1"/>
</dbReference>
<dbReference type="InterPro" id="IPR040446">
    <property type="entry name" value="RRP7"/>
</dbReference>
<dbReference type="Gene3D" id="6.10.250.1770">
    <property type="match status" value="1"/>
</dbReference>
<feature type="domain" description="Rrp7 RRM-like N-terminal" evidence="4">
    <location>
        <begin position="25"/>
        <end position="83"/>
    </location>
</feature>
<proteinExistence type="inferred from homology"/>
<feature type="coiled-coil region" evidence="2">
    <location>
        <begin position="252"/>
        <end position="279"/>
    </location>
</feature>
<gene>
    <name evidence="6" type="primary">RRP7A</name>
</gene>
<dbReference type="AlphaFoldDB" id="A0AAJ7X137"/>
<feature type="domain" description="Ribosomal RNA-processing protein 7 C-terminal" evidence="3">
    <location>
        <begin position="167"/>
        <end position="285"/>
    </location>
</feature>
<dbReference type="PANTHER" id="PTHR13191:SF0">
    <property type="entry name" value="RIBOSOMAL RNA-PROCESSING PROTEIN 7 HOMOLOG A-RELATED"/>
    <property type="match status" value="1"/>
</dbReference>
<dbReference type="Proteomes" id="UP001318040">
    <property type="component" value="Chromosome 26"/>
</dbReference>
<accession>A0AAJ7X137</accession>
<evidence type="ECO:0000256" key="1">
    <source>
        <dbReference type="ARBA" id="ARBA00006110"/>
    </source>
</evidence>
<dbReference type="InterPro" id="IPR034890">
    <property type="entry name" value="Rrp7A_RRM"/>
</dbReference>
<evidence type="ECO:0000256" key="2">
    <source>
        <dbReference type="SAM" id="Coils"/>
    </source>
</evidence>
<dbReference type="InterPro" id="IPR040447">
    <property type="entry name" value="RRM_Rrp7"/>
</dbReference>
<dbReference type="InterPro" id="IPR024326">
    <property type="entry name" value="RRP7_C"/>
</dbReference>
<dbReference type="SUPFAM" id="SSF54928">
    <property type="entry name" value="RNA-binding domain, RBD"/>
    <property type="match status" value="1"/>
</dbReference>
<organism evidence="5 6">
    <name type="scientific">Petromyzon marinus</name>
    <name type="common">Sea lamprey</name>
    <dbReference type="NCBI Taxonomy" id="7757"/>
    <lineage>
        <taxon>Eukaryota</taxon>
        <taxon>Metazoa</taxon>
        <taxon>Chordata</taxon>
        <taxon>Craniata</taxon>
        <taxon>Vertebrata</taxon>
        <taxon>Cyclostomata</taxon>
        <taxon>Hyperoartia</taxon>
        <taxon>Petromyzontiformes</taxon>
        <taxon>Petromyzontidae</taxon>
        <taxon>Petromyzon</taxon>
    </lineage>
</organism>
<dbReference type="PANTHER" id="PTHR13191">
    <property type="entry name" value="RIBOSOMAL RNA PROCESSING PROTEIN 7-RELATED"/>
    <property type="match status" value="1"/>
</dbReference>
<evidence type="ECO:0000259" key="3">
    <source>
        <dbReference type="Pfam" id="PF12923"/>
    </source>
</evidence>
<evidence type="ECO:0000313" key="6">
    <source>
        <dbReference type="RefSeq" id="XP_032817192.1"/>
    </source>
</evidence>
<reference evidence="6" key="1">
    <citation type="submission" date="2025-08" db="UniProtKB">
        <authorList>
            <consortium name="RefSeq"/>
        </authorList>
    </citation>
    <scope>IDENTIFICATION</scope>
    <source>
        <tissue evidence="6">Sperm</tissue>
    </source>
</reference>
<keyword evidence="5" id="KW-1185">Reference proteome</keyword>
<dbReference type="GO" id="GO:0000028">
    <property type="term" value="P:ribosomal small subunit assembly"/>
    <property type="evidence" value="ECO:0007669"/>
    <property type="project" value="TreeGrafter"/>
</dbReference>
<dbReference type="KEGG" id="pmrn:116946266"/>
<dbReference type="GO" id="GO:0003676">
    <property type="term" value="F:nucleic acid binding"/>
    <property type="evidence" value="ECO:0007669"/>
    <property type="project" value="InterPro"/>
</dbReference>
<dbReference type="Gene3D" id="3.30.70.330">
    <property type="match status" value="1"/>
</dbReference>
<name>A0AAJ7X137_PETMA</name>
<sequence length="285" mass="32531">MAPPTKKHAASPVDSSLETLALSGGFRALPAKFSESSDTFHFLYIKEHKVRDGSDTSRPTDKTLFVLNVPPYGTKESLKTAFSGCGAVRAVYLQQKPGALPAKSKPPSKFFDIHCTKGFKVAYVVFKNPEGLRNAMNLPTIEPFVLSTQKCPISVGIKKWAEEYRSALVNPTDLQKDVDAFMQLHDKKLEKEDAAAEADAGVPDEEGWIKVTHKGRKPGLRRTETVSNRIMEHERRKRERKELLNFYTWQQRESKREHIAQLRRRFEEDKQKIALMKAQRKFRPY</sequence>
<dbReference type="Pfam" id="PF12923">
    <property type="entry name" value="RRP7"/>
    <property type="match status" value="1"/>
</dbReference>
<comment type="similarity">
    <text evidence="1">Belongs to the RRP7 family.</text>
</comment>
<dbReference type="GO" id="GO:0034456">
    <property type="term" value="C:UTP-C complex"/>
    <property type="evidence" value="ECO:0007669"/>
    <property type="project" value="TreeGrafter"/>
</dbReference>
<dbReference type="Pfam" id="PF17799">
    <property type="entry name" value="RRM_Rrp7"/>
    <property type="match status" value="1"/>
</dbReference>
<dbReference type="RefSeq" id="XP_032817192.1">
    <property type="nucleotide sequence ID" value="XM_032961301.1"/>
</dbReference>
<evidence type="ECO:0000313" key="5">
    <source>
        <dbReference type="Proteomes" id="UP001318040"/>
    </source>
</evidence>
<protein>
    <submittedName>
        <fullName evidence="6">Ribosomal RNA-processing protein 7 homolog A</fullName>
    </submittedName>
</protein>
<dbReference type="InterPro" id="IPR012677">
    <property type="entry name" value="Nucleotide-bd_a/b_plait_sf"/>
</dbReference>
<dbReference type="GO" id="GO:0006364">
    <property type="term" value="P:rRNA processing"/>
    <property type="evidence" value="ECO:0007669"/>
    <property type="project" value="TreeGrafter"/>
</dbReference>
<dbReference type="CTD" id="27341"/>
<evidence type="ECO:0000259" key="4">
    <source>
        <dbReference type="Pfam" id="PF17799"/>
    </source>
</evidence>